<dbReference type="AlphaFoldDB" id="A0A517Z8M3"/>
<reference evidence="2 3" key="1">
    <citation type="submission" date="2019-02" db="EMBL/GenBank/DDBJ databases">
        <title>Deep-cultivation of Planctomycetes and their phenomic and genomic characterization uncovers novel biology.</title>
        <authorList>
            <person name="Wiegand S."/>
            <person name="Jogler M."/>
            <person name="Boedeker C."/>
            <person name="Pinto D."/>
            <person name="Vollmers J."/>
            <person name="Rivas-Marin E."/>
            <person name="Kohn T."/>
            <person name="Peeters S.H."/>
            <person name="Heuer A."/>
            <person name="Rast P."/>
            <person name="Oberbeckmann S."/>
            <person name="Bunk B."/>
            <person name="Jeske O."/>
            <person name="Meyerdierks A."/>
            <person name="Storesund J.E."/>
            <person name="Kallscheuer N."/>
            <person name="Luecker S."/>
            <person name="Lage O.M."/>
            <person name="Pohl T."/>
            <person name="Merkel B.J."/>
            <person name="Hornburger P."/>
            <person name="Mueller R.-W."/>
            <person name="Bruemmer F."/>
            <person name="Labrenz M."/>
            <person name="Spormann A.M."/>
            <person name="Op den Camp H."/>
            <person name="Overmann J."/>
            <person name="Amann R."/>
            <person name="Jetten M.S.M."/>
            <person name="Mascher T."/>
            <person name="Medema M.H."/>
            <person name="Devos D.P."/>
            <person name="Kaster A.-K."/>
            <person name="Ovreas L."/>
            <person name="Rohde M."/>
            <person name="Galperin M.Y."/>
            <person name="Jogler C."/>
        </authorList>
    </citation>
    <scope>NUCLEOTIDE SEQUENCE [LARGE SCALE GENOMIC DNA]</scope>
    <source>
        <strain evidence="2 3">Mal4</strain>
    </source>
</reference>
<proteinExistence type="inferred from homology"/>
<dbReference type="KEGG" id="mri:Mal4_31460"/>
<dbReference type="SUPFAM" id="SSF51735">
    <property type="entry name" value="NAD(P)-binding Rossmann-fold domains"/>
    <property type="match status" value="1"/>
</dbReference>
<protein>
    <submittedName>
        <fullName evidence="2">4-formylbenzenesulfonate dehydrogenase TsaC1/TsaC2</fullName>
        <ecNumber evidence="2">1.2.1.62</ecNumber>
    </submittedName>
</protein>
<dbReference type="EMBL" id="CP036275">
    <property type="protein sequence ID" value="QDU38816.1"/>
    <property type="molecule type" value="Genomic_DNA"/>
</dbReference>
<dbReference type="PRINTS" id="PR00081">
    <property type="entry name" value="GDHRDH"/>
</dbReference>
<dbReference type="GO" id="GO:0018482">
    <property type="term" value="F:4-formylbenzenesulfonate dehydrogenase activity"/>
    <property type="evidence" value="ECO:0007669"/>
    <property type="project" value="UniProtKB-EC"/>
</dbReference>
<dbReference type="InterPro" id="IPR020904">
    <property type="entry name" value="Sc_DH/Rdtase_CS"/>
</dbReference>
<dbReference type="PANTHER" id="PTHR42760">
    <property type="entry name" value="SHORT-CHAIN DEHYDROGENASES/REDUCTASES FAMILY MEMBER"/>
    <property type="match status" value="1"/>
</dbReference>
<gene>
    <name evidence="2" type="primary">tsaC1_2</name>
    <name evidence="2" type="ORF">Mal4_31460</name>
</gene>
<dbReference type="InterPro" id="IPR002347">
    <property type="entry name" value="SDR_fam"/>
</dbReference>
<organism evidence="2 3">
    <name type="scientific">Maioricimonas rarisocia</name>
    <dbReference type="NCBI Taxonomy" id="2528026"/>
    <lineage>
        <taxon>Bacteria</taxon>
        <taxon>Pseudomonadati</taxon>
        <taxon>Planctomycetota</taxon>
        <taxon>Planctomycetia</taxon>
        <taxon>Planctomycetales</taxon>
        <taxon>Planctomycetaceae</taxon>
        <taxon>Maioricimonas</taxon>
    </lineage>
</organism>
<dbReference type="PROSITE" id="PS00061">
    <property type="entry name" value="ADH_SHORT"/>
    <property type="match status" value="1"/>
</dbReference>
<dbReference type="EC" id="1.2.1.62" evidence="2"/>
<sequence length="263" mass="27493">MSTVSIDLSGRTAVVTGGTSGIGLATACALAQSEAQVFVGDLELRDDATDKLDSLGIRAAVCDVRDLDQLRSLVDGAANDSGRLDILVNNAGINMSGQIDSISEEDWDACLDTNLKAVFFGCKFALPHLRAVGGGSIINTASNAGLLPRAHDPVYSTSKLALVGLTKSLALCHGPDRIRVNCVCPGPVGDTEMINRDLRQHHDPEEAARQFIQASPIARASDRMIRPDEVAQAILYLASDAACMVTGTAIAIDGGKSLGVPPQ</sequence>
<dbReference type="InterPro" id="IPR036291">
    <property type="entry name" value="NAD(P)-bd_dom_sf"/>
</dbReference>
<dbReference type="PRINTS" id="PR00080">
    <property type="entry name" value="SDRFAMILY"/>
</dbReference>
<keyword evidence="2" id="KW-0560">Oxidoreductase</keyword>
<dbReference type="Pfam" id="PF13561">
    <property type="entry name" value="adh_short_C2"/>
    <property type="match status" value="1"/>
</dbReference>
<keyword evidence="3" id="KW-1185">Reference proteome</keyword>
<comment type="similarity">
    <text evidence="1">Belongs to the short-chain dehydrogenases/reductases (SDR) family.</text>
</comment>
<dbReference type="Proteomes" id="UP000320496">
    <property type="component" value="Chromosome"/>
</dbReference>
<evidence type="ECO:0000313" key="2">
    <source>
        <dbReference type="EMBL" id="QDU38816.1"/>
    </source>
</evidence>
<dbReference type="FunFam" id="3.40.50.720:FF:000084">
    <property type="entry name" value="Short-chain dehydrogenase reductase"/>
    <property type="match status" value="1"/>
</dbReference>
<dbReference type="CDD" id="cd05233">
    <property type="entry name" value="SDR_c"/>
    <property type="match status" value="1"/>
</dbReference>
<evidence type="ECO:0000256" key="1">
    <source>
        <dbReference type="ARBA" id="ARBA00006484"/>
    </source>
</evidence>
<dbReference type="RefSeq" id="WP_145370066.1">
    <property type="nucleotide sequence ID" value="NZ_CP036275.1"/>
</dbReference>
<dbReference type="OrthoDB" id="266183at2"/>
<dbReference type="Gene3D" id="3.40.50.720">
    <property type="entry name" value="NAD(P)-binding Rossmann-like Domain"/>
    <property type="match status" value="1"/>
</dbReference>
<accession>A0A517Z8M3</accession>
<dbReference type="GO" id="GO:0016616">
    <property type="term" value="F:oxidoreductase activity, acting on the CH-OH group of donors, NAD or NADP as acceptor"/>
    <property type="evidence" value="ECO:0007669"/>
    <property type="project" value="TreeGrafter"/>
</dbReference>
<name>A0A517Z8M3_9PLAN</name>
<evidence type="ECO:0000313" key="3">
    <source>
        <dbReference type="Proteomes" id="UP000320496"/>
    </source>
</evidence>